<keyword evidence="2" id="KW-1185">Reference proteome</keyword>
<evidence type="ECO:0000313" key="2">
    <source>
        <dbReference type="Proteomes" id="UP001140094"/>
    </source>
</evidence>
<evidence type="ECO:0000313" key="1">
    <source>
        <dbReference type="EMBL" id="KAJ2795935.1"/>
    </source>
</evidence>
<organism evidence="1 2">
    <name type="scientific">Coemansia guatemalensis</name>
    <dbReference type="NCBI Taxonomy" id="2761395"/>
    <lineage>
        <taxon>Eukaryota</taxon>
        <taxon>Fungi</taxon>
        <taxon>Fungi incertae sedis</taxon>
        <taxon>Zoopagomycota</taxon>
        <taxon>Kickxellomycotina</taxon>
        <taxon>Kickxellomycetes</taxon>
        <taxon>Kickxellales</taxon>
        <taxon>Kickxellaceae</taxon>
        <taxon>Coemansia</taxon>
    </lineage>
</organism>
<comment type="caution">
    <text evidence="1">The sequence shown here is derived from an EMBL/GenBank/DDBJ whole genome shotgun (WGS) entry which is preliminary data.</text>
</comment>
<gene>
    <name evidence="1" type="ORF">H4R20_005707</name>
</gene>
<protein>
    <submittedName>
        <fullName evidence="1">Uncharacterized protein</fullName>
    </submittedName>
</protein>
<dbReference type="EMBL" id="JANBUO010002043">
    <property type="protein sequence ID" value="KAJ2795935.1"/>
    <property type="molecule type" value="Genomic_DNA"/>
</dbReference>
<dbReference type="AlphaFoldDB" id="A0A9W8LQW1"/>
<dbReference type="SUPFAM" id="SSF48452">
    <property type="entry name" value="TPR-like"/>
    <property type="match status" value="1"/>
</dbReference>
<feature type="non-terminal residue" evidence="1">
    <location>
        <position position="225"/>
    </location>
</feature>
<dbReference type="InterPro" id="IPR011990">
    <property type="entry name" value="TPR-like_helical_dom_sf"/>
</dbReference>
<accession>A0A9W8LQW1</accession>
<dbReference type="Proteomes" id="UP001140094">
    <property type="component" value="Unassembled WGS sequence"/>
</dbReference>
<name>A0A9W8LQW1_9FUNG</name>
<proteinExistence type="predicted"/>
<dbReference type="OrthoDB" id="2124108at2759"/>
<sequence>MADTDNVDDIHGFFQFAAGTDSDSDDNSLFGATRDRSQKFDAALINYTPSIDEDGWFDRSNTLAVEDWLSQHFGLDEITYTVQRLYFKRSYVRVVDLCKQTVSEFISINRQNLRMASVREIIEIGAKAAMQVDDVDGTAVFYEWYLECGGMYPGYNRFLAEVLTKLRRHEQALEQYIGYLKQRRQDAAIWEFIGTTLLEISQDTVDNTIAREALRRLALAAFYRS</sequence>
<reference evidence="1" key="1">
    <citation type="submission" date="2022-07" db="EMBL/GenBank/DDBJ databases">
        <title>Phylogenomic reconstructions and comparative analyses of Kickxellomycotina fungi.</title>
        <authorList>
            <person name="Reynolds N.K."/>
            <person name="Stajich J.E."/>
            <person name="Barry K."/>
            <person name="Grigoriev I.V."/>
            <person name="Crous P."/>
            <person name="Smith M.E."/>
        </authorList>
    </citation>
    <scope>NUCLEOTIDE SEQUENCE</scope>
    <source>
        <strain evidence="1">NRRL 1565</strain>
    </source>
</reference>